<organism evidence="2 3">
    <name type="scientific">Photobacterium marinum</name>
    <dbReference type="NCBI Taxonomy" id="1056511"/>
    <lineage>
        <taxon>Bacteria</taxon>
        <taxon>Pseudomonadati</taxon>
        <taxon>Pseudomonadota</taxon>
        <taxon>Gammaproteobacteria</taxon>
        <taxon>Vibrionales</taxon>
        <taxon>Vibrionaceae</taxon>
        <taxon>Photobacterium</taxon>
    </lineage>
</organism>
<evidence type="ECO:0000256" key="1">
    <source>
        <dbReference type="SAM" id="Phobius"/>
    </source>
</evidence>
<dbReference type="RefSeq" id="WP_007471439.1">
    <property type="nucleotide sequence ID" value="NZ_AMZO01000057.1"/>
</dbReference>
<dbReference type="Proteomes" id="UP000011134">
    <property type="component" value="Unassembled WGS sequence"/>
</dbReference>
<comment type="caution">
    <text evidence="2">The sequence shown here is derived from an EMBL/GenBank/DDBJ whole genome shotgun (WGS) entry which is preliminary data.</text>
</comment>
<name>L8J2W7_9GAMM</name>
<evidence type="ECO:0000313" key="3">
    <source>
        <dbReference type="Proteomes" id="UP000011134"/>
    </source>
</evidence>
<feature type="transmembrane region" description="Helical" evidence="1">
    <location>
        <begin position="15"/>
        <end position="35"/>
    </location>
</feature>
<sequence>MYEVVFDISQMAKPWANILNIIPLIFMPFLSWVLYSSLKSKEGNNKLFKAFITAFCLMAMSMFLIDLVRPFYSQSQGVKKLNNGDYKVVKGIIYDFKPQVSSGQGVETFKVGNRKFYYDYYASTSCFNRTKAFGGKVDNGKRVKVYFDNNCILKIEMLNVSK</sequence>
<reference evidence="2 3" key="1">
    <citation type="submission" date="2012-12" db="EMBL/GenBank/DDBJ databases">
        <title>Genome Assembly of Photobacterium sp. AK15.</title>
        <authorList>
            <person name="Khatri I."/>
            <person name="Vaidya B."/>
            <person name="Srinivas T.N.R."/>
            <person name="Subramanian S."/>
            <person name="Pinnaka A."/>
        </authorList>
    </citation>
    <scope>NUCLEOTIDE SEQUENCE [LARGE SCALE GENOMIC DNA]</scope>
    <source>
        <strain evidence="2 3">AK15</strain>
    </source>
</reference>
<keyword evidence="1" id="KW-0812">Transmembrane</keyword>
<keyword evidence="1" id="KW-0472">Membrane</keyword>
<accession>L8J2W7</accession>
<keyword evidence="1" id="KW-1133">Transmembrane helix</keyword>
<dbReference type="EMBL" id="AMZO01000057">
    <property type="protein sequence ID" value="ELR63091.1"/>
    <property type="molecule type" value="Genomic_DNA"/>
</dbReference>
<proteinExistence type="predicted"/>
<feature type="transmembrane region" description="Helical" evidence="1">
    <location>
        <begin position="47"/>
        <end position="65"/>
    </location>
</feature>
<evidence type="ECO:0000313" key="2">
    <source>
        <dbReference type="EMBL" id="ELR63091.1"/>
    </source>
</evidence>
<dbReference type="AlphaFoldDB" id="L8J2W7"/>
<protein>
    <submittedName>
        <fullName evidence="2">Membrane protein</fullName>
    </submittedName>
</protein>
<gene>
    <name evidence="2" type="ORF">C942_04105</name>
</gene>
<keyword evidence="3" id="KW-1185">Reference proteome</keyword>